<evidence type="ECO:0000313" key="1">
    <source>
        <dbReference type="EMBL" id="PKI49195.1"/>
    </source>
</evidence>
<evidence type="ECO:0000313" key="2">
    <source>
        <dbReference type="Proteomes" id="UP000233551"/>
    </source>
</evidence>
<reference evidence="1 2" key="1">
    <citation type="submission" date="2017-11" db="EMBL/GenBank/DDBJ databases">
        <title>De-novo sequencing of pomegranate (Punica granatum L.) genome.</title>
        <authorList>
            <person name="Akparov Z."/>
            <person name="Amiraslanov A."/>
            <person name="Hajiyeva S."/>
            <person name="Abbasov M."/>
            <person name="Kaur K."/>
            <person name="Hamwieh A."/>
            <person name="Solovyev V."/>
            <person name="Salamov A."/>
            <person name="Braich B."/>
            <person name="Kosarev P."/>
            <person name="Mahmoud A."/>
            <person name="Hajiyev E."/>
            <person name="Babayeva S."/>
            <person name="Izzatullayeva V."/>
            <person name="Mammadov A."/>
            <person name="Mammadov A."/>
            <person name="Sharifova S."/>
            <person name="Ojaghi J."/>
            <person name="Eynullazada K."/>
            <person name="Bayramov B."/>
            <person name="Abdulazimova A."/>
            <person name="Shahmuradov I."/>
        </authorList>
    </citation>
    <scope>NUCLEOTIDE SEQUENCE [LARGE SCALE GENOMIC DNA]</scope>
    <source>
        <strain evidence="2">cv. AG2017</strain>
        <tissue evidence="1">Leaf</tissue>
    </source>
</reference>
<dbReference type="EMBL" id="PGOL01002266">
    <property type="protein sequence ID" value="PKI49195.1"/>
    <property type="molecule type" value="Genomic_DNA"/>
</dbReference>
<keyword evidence="2" id="KW-1185">Reference proteome</keyword>
<organism evidence="1 2">
    <name type="scientific">Punica granatum</name>
    <name type="common">Pomegranate</name>
    <dbReference type="NCBI Taxonomy" id="22663"/>
    <lineage>
        <taxon>Eukaryota</taxon>
        <taxon>Viridiplantae</taxon>
        <taxon>Streptophyta</taxon>
        <taxon>Embryophyta</taxon>
        <taxon>Tracheophyta</taxon>
        <taxon>Spermatophyta</taxon>
        <taxon>Magnoliopsida</taxon>
        <taxon>eudicotyledons</taxon>
        <taxon>Gunneridae</taxon>
        <taxon>Pentapetalae</taxon>
        <taxon>rosids</taxon>
        <taxon>malvids</taxon>
        <taxon>Myrtales</taxon>
        <taxon>Lythraceae</taxon>
        <taxon>Punica</taxon>
    </lineage>
</organism>
<accession>A0A2I0IYY7</accession>
<comment type="caution">
    <text evidence="1">The sequence shown here is derived from an EMBL/GenBank/DDBJ whole genome shotgun (WGS) entry which is preliminary data.</text>
</comment>
<proteinExistence type="predicted"/>
<sequence length="121" mass="13304">MTVHHRVFITGFLIAPLFYRKNTSHGPESQADSQNYSPTATFGDDWGILARRDNDRFPIDTMTALVTIPHGSQLSIESSSPPLATCAGSKHSSRLARLPNTFVLLMHPGHAPNIYFSTHAS</sequence>
<gene>
    <name evidence="1" type="ORF">CRG98_030413</name>
</gene>
<name>A0A2I0IYY7_PUNGR</name>
<dbReference type="AlphaFoldDB" id="A0A2I0IYY7"/>
<protein>
    <submittedName>
        <fullName evidence="1">Uncharacterized protein</fullName>
    </submittedName>
</protein>
<dbReference type="Proteomes" id="UP000233551">
    <property type="component" value="Unassembled WGS sequence"/>
</dbReference>